<dbReference type="InterPro" id="IPR006852">
    <property type="entry name" value="TOD1_MUCI70"/>
</dbReference>
<dbReference type="EMBL" id="LFYR01001770">
    <property type="protein sequence ID" value="KMZ59556.1"/>
    <property type="molecule type" value="Genomic_DNA"/>
</dbReference>
<organism evidence="2 3">
    <name type="scientific">Zostera marina</name>
    <name type="common">Eelgrass</name>
    <dbReference type="NCBI Taxonomy" id="29655"/>
    <lineage>
        <taxon>Eukaryota</taxon>
        <taxon>Viridiplantae</taxon>
        <taxon>Streptophyta</taxon>
        <taxon>Embryophyta</taxon>
        <taxon>Tracheophyta</taxon>
        <taxon>Spermatophyta</taxon>
        <taxon>Magnoliopsida</taxon>
        <taxon>Liliopsida</taxon>
        <taxon>Zosteraceae</taxon>
        <taxon>Zostera</taxon>
    </lineage>
</organism>
<gene>
    <name evidence="2" type="ORF">ZOSMA_67G00490</name>
</gene>
<evidence type="ECO:0000313" key="2">
    <source>
        <dbReference type="EMBL" id="KMZ59556.1"/>
    </source>
</evidence>
<feature type="domain" description="TOD1/MUCI70 glycosyltransferase-like" evidence="1">
    <location>
        <begin position="73"/>
        <end position="380"/>
    </location>
</feature>
<evidence type="ECO:0000313" key="3">
    <source>
        <dbReference type="Proteomes" id="UP000036987"/>
    </source>
</evidence>
<dbReference type="Proteomes" id="UP000036987">
    <property type="component" value="Unassembled WGS sequence"/>
</dbReference>
<comment type="caution">
    <text evidence="2">The sequence shown here is derived from an EMBL/GenBank/DDBJ whole genome shotgun (WGS) entry which is preliminary data.</text>
</comment>
<evidence type="ECO:0000259" key="1">
    <source>
        <dbReference type="Pfam" id="PF04765"/>
    </source>
</evidence>
<proteinExistence type="predicted"/>
<dbReference type="PANTHER" id="PTHR12956:SF22">
    <property type="entry name" value="OS06G0724300 PROTEIN"/>
    <property type="match status" value="1"/>
</dbReference>
<protein>
    <recommendedName>
        <fullName evidence="1">TOD1/MUCI70 glycosyltransferase-like domain-containing protein</fullName>
    </recommendedName>
</protein>
<dbReference type="AlphaFoldDB" id="A0A0K9NS09"/>
<accession>A0A0K9NS09</accession>
<dbReference type="Pfam" id="PF04765">
    <property type="entry name" value="TOD1_MUCI70"/>
    <property type="match status" value="1"/>
</dbReference>
<name>A0A0K9NS09_ZOSMR</name>
<dbReference type="PANTHER" id="PTHR12956">
    <property type="entry name" value="ALKALINE CERAMIDASE-RELATED"/>
    <property type="match status" value="1"/>
</dbReference>
<reference evidence="3" key="1">
    <citation type="journal article" date="2016" name="Nature">
        <title>The genome of the seagrass Zostera marina reveals angiosperm adaptation to the sea.</title>
        <authorList>
            <person name="Olsen J.L."/>
            <person name="Rouze P."/>
            <person name="Verhelst B."/>
            <person name="Lin Y.-C."/>
            <person name="Bayer T."/>
            <person name="Collen J."/>
            <person name="Dattolo E."/>
            <person name="De Paoli E."/>
            <person name="Dittami S."/>
            <person name="Maumus F."/>
            <person name="Michel G."/>
            <person name="Kersting A."/>
            <person name="Lauritano C."/>
            <person name="Lohaus R."/>
            <person name="Toepel M."/>
            <person name="Tonon T."/>
            <person name="Vanneste K."/>
            <person name="Amirebrahimi M."/>
            <person name="Brakel J."/>
            <person name="Bostroem C."/>
            <person name="Chovatia M."/>
            <person name="Grimwood J."/>
            <person name="Jenkins J.W."/>
            <person name="Jueterbock A."/>
            <person name="Mraz A."/>
            <person name="Stam W.T."/>
            <person name="Tice H."/>
            <person name="Bornberg-Bauer E."/>
            <person name="Green P.J."/>
            <person name="Pearson G.A."/>
            <person name="Procaccini G."/>
            <person name="Duarte C.M."/>
            <person name="Schmutz J."/>
            <person name="Reusch T.B.H."/>
            <person name="Van de Peer Y."/>
        </authorList>
    </citation>
    <scope>NUCLEOTIDE SEQUENCE [LARGE SCALE GENOMIC DNA]</scope>
    <source>
        <strain evidence="3">cv. Finnish</strain>
    </source>
</reference>
<keyword evidence="3" id="KW-1185">Reference proteome</keyword>
<dbReference type="OMA" id="IREHTIM"/>
<dbReference type="InterPro" id="IPR048354">
    <property type="entry name" value="TOD1_MUCI70_glycTrfase_dom"/>
</dbReference>
<dbReference type="OrthoDB" id="1905162at2759"/>
<dbReference type="STRING" id="29655.A0A0K9NS09"/>
<sequence length="435" mass="50222">MSIIGFALSMKFLSDGPGCLKGSRMLGILDRIGFLSVPLLPPQHSCLVPLADDPDSIVIPEMKISGHEVVQHLSYNETDETPINDGNSLSLFGGHQNWKQREANFKLNTTMKMQCGFMKGGGGEMEDVDIEYASKCQFVVASAIFDGYDSPHQPFNISVRSKKLFCFLMVVDEKSLELMKKNESYVKDNEGGRWIGIWRLIPFNNPPYDEPRRNGKVPKILTHRLFPQAQYSIWIDGKMKLVADPLLLLERYLWREGHTFAIASHKYHRSIYEEADGIKRRKRYARPLIDQHMKIYNYEGMKVWNPTQKTKSDVPEGAIIIREHTIMSNLFSCLWFNEVDFFTPRDQLSFGYVVYRLGSAFKFFMFPNCEFNSLFVLNKHTREHSSRVEWAKTLDEIKQRQTEMKETRGGLGLWSPYPQSLDSVQLPVVQRSPFH</sequence>